<organism evidence="2 3">
    <name type="scientific">Ruminococcus gauvreauii</name>
    <dbReference type="NCBI Taxonomy" id="438033"/>
    <lineage>
        <taxon>Bacteria</taxon>
        <taxon>Bacillati</taxon>
        <taxon>Bacillota</taxon>
        <taxon>Clostridia</taxon>
        <taxon>Eubacteriales</taxon>
        <taxon>Oscillospiraceae</taxon>
        <taxon>Ruminococcus</taxon>
    </lineage>
</organism>
<evidence type="ECO:0000259" key="1">
    <source>
        <dbReference type="Pfam" id="PF22837"/>
    </source>
</evidence>
<evidence type="ECO:0000313" key="2">
    <source>
        <dbReference type="EMBL" id="UWP60843.1"/>
    </source>
</evidence>
<protein>
    <recommendedName>
        <fullName evidence="1">Type II methyltransferase M.Eco57I C-terminal domain-containing protein</fullName>
    </recommendedName>
</protein>
<dbReference type="InterPro" id="IPR054520">
    <property type="entry name" value="M_Eco57I_C"/>
</dbReference>
<feature type="domain" description="Type II methyltransferase M.Eco57I C-terminal" evidence="1">
    <location>
        <begin position="1"/>
        <end position="62"/>
    </location>
</feature>
<evidence type="ECO:0000313" key="3">
    <source>
        <dbReference type="Proteomes" id="UP001060164"/>
    </source>
</evidence>
<dbReference type="Pfam" id="PF22837">
    <property type="entry name" value="M_Eco57I_C"/>
    <property type="match status" value="1"/>
</dbReference>
<sequence>MALAEITGRSYGGGVLTFEPGEIRQLKIPMKNAEMLDVNKIDTLIRDDRIVEVLDYTDQILLIEGLVLTKYEVGTLRNIWTKLSERRIGRKEKRIS</sequence>
<name>A0ABY5VN59_9FIRM</name>
<keyword evidence="3" id="KW-1185">Reference proteome</keyword>
<dbReference type="EMBL" id="CP102290">
    <property type="protein sequence ID" value="UWP60843.1"/>
    <property type="molecule type" value="Genomic_DNA"/>
</dbReference>
<dbReference type="Proteomes" id="UP001060164">
    <property type="component" value="Chromosome"/>
</dbReference>
<proteinExistence type="predicted"/>
<gene>
    <name evidence="2" type="ORF">NQ502_07360</name>
</gene>
<accession>A0ABY5VN59</accession>
<reference evidence="2" key="1">
    <citation type="journal article" date="2022" name="Cell">
        <title>Design, construction, and in vivo augmentation of a complex gut microbiome.</title>
        <authorList>
            <person name="Cheng A.G."/>
            <person name="Ho P.Y."/>
            <person name="Aranda-Diaz A."/>
            <person name="Jain S."/>
            <person name="Yu F.B."/>
            <person name="Meng X."/>
            <person name="Wang M."/>
            <person name="Iakiviak M."/>
            <person name="Nagashima K."/>
            <person name="Zhao A."/>
            <person name="Murugkar P."/>
            <person name="Patil A."/>
            <person name="Atabakhsh K."/>
            <person name="Weakley A."/>
            <person name="Yan J."/>
            <person name="Brumbaugh A.R."/>
            <person name="Higginbottom S."/>
            <person name="Dimas A."/>
            <person name="Shiver A.L."/>
            <person name="Deutschbauer A."/>
            <person name="Neff N."/>
            <person name="Sonnenburg J.L."/>
            <person name="Huang K.C."/>
            <person name="Fischbach M.A."/>
        </authorList>
    </citation>
    <scope>NUCLEOTIDE SEQUENCE</scope>
    <source>
        <strain evidence="2">DSM 19829</strain>
    </source>
</reference>